<organism evidence="1 2">
    <name type="scientific">Naganishia onofrii</name>
    <dbReference type="NCBI Taxonomy" id="1851511"/>
    <lineage>
        <taxon>Eukaryota</taxon>
        <taxon>Fungi</taxon>
        <taxon>Dikarya</taxon>
        <taxon>Basidiomycota</taxon>
        <taxon>Agaricomycotina</taxon>
        <taxon>Tremellomycetes</taxon>
        <taxon>Filobasidiales</taxon>
        <taxon>Filobasidiaceae</taxon>
        <taxon>Naganishia</taxon>
    </lineage>
</organism>
<proteinExistence type="predicted"/>
<dbReference type="EMBL" id="JASBWV010000022">
    <property type="protein sequence ID" value="KAJ9119948.1"/>
    <property type="molecule type" value="Genomic_DNA"/>
</dbReference>
<name>A0ACC2X7E8_9TREE</name>
<evidence type="ECO:0000313" key="2">
    <source>
        <dbReference type="Proteomes" id="UP001234202"/>
    </source>
</evidence>
<reference evidence="1" key="1">
    <citation type="submission" date="2023-04" db="EMBL/GenBank/DDBJ databases">
        <title>Draft Genome sequencing of Naganishia species isolated from polar environments using Oxford Nanopore Technology.</title>
        <authorList>
            <person name="Leo P."/>
            <person name="Venkateswaran K."/>
        </authorList>
    </citation>
    <scope>NUCLEOTIDE SEQUENCE</scope>
    <source>
        <strain evidence="1">DBVPG 5303</strain>
    </source>
</reference>
<keyword evidence="2" id="KW-1185">Reference proteome</keyword>
<gene>
    <name evidence="1" type="ORF">QFC24_005431</name>
</gene>
<sequence length="570" mass="62613">MSDPPSSTPPPPPARPPTLQSLLTQSSAIPSPPTPERIRALYAFTSTQKLTNPAGYEKNYRWWVDVLREGMREGLLGADEGAGVDRMVVKGNEDELVGKLEWVLQEKNGIKLRPKGLGGVLSSLTRTTPPTLYPLQPFLTSPQPINQPPSLTYRLLAQPLWWAVGKVNPFAGSGSGSGGEEVETEEKCWKRVSKTEWVHLDLLEEAATNLISHLRANPPITHSSLLLTPEILVRRYKHQLLPSHLRHRRGKGVDLSVRDGKVLLKYLKRDKKVLVSDSLDEVYKIVLDEAEYASAALTDADKGTIAILSTLDKLDRQIEALSTEITSAQAKASHHLKLNQKNVAISYLRSKKQLESVLEKRVGAAEQLRSVLRGIENAHGDVEIMQAYEASTATLKSVLSHPSLQRDHIETTMDALAESMADQQEIDDAIQSGGQVAVAAGAAAGVESVDEDALQKELEGLVIEREREREEEEREERKVKLLQAAEEKKQERELVDRLAALKPRQEEGDVGSPSAGPDSALSGKKSTADAQNSDAWEAVYEQAQARKVAEAARADASKLKKESRVSTPAQ</sequence>
<protein>
    <submittedName>
        <fullName evidence="1">Uncharacterized protein</fullName>
    </submittedName>
</protein>
<dbReference type="Proteomes" id="UP001234202">
    <property type="component" value="Unassembled WGS sequence"/>
</dbReference>
<comment type="caution">
    <text evidence="1">The sequence shown here is derived from an EMBL/GenBank/DDBJ whole genome shotgun (WGS) entry which is preliminary data.</text>
</comment>
<accession>A0ACC2X7E8</accession>
<evidence type="ECO:0000313" key="1">
    <source>
        <dbReference type="EMBL" id="KAJ9119948.1"/>
    </source>
</evidence>